<comment type="similarity">
    <text evidence="4 10">Belongs to the polysaccharide lyase 3 family.</text>
</comment>
<evidence type="ECO:0000256" key="3">
    <source>
        <dbReference type="ARBA" id="ARBA00004613"/>
    </source>
</evidence>
<evidence type="ECO:0000256" key="5">
    <source>
        <dbReference type="ARBA" id="ARBA00022525"/>
    </source>
</evidence>
<evidence type="ECO:0000256" key="4">
    <source>
        <dbReference type="ARBA" id="ARBA00006463"/>
    </source>
</evidence>
<proteinExistence type="inferred from homology"/>
<dbReference type="GO" id="GO:0045490">
    <property type="term" value="P:pectin catabolic process"/>
    <property type="evidence" value="ECO:0007669"/>
    <property type="project" value="TreeGrafter"/>
</dbReference>
<keyword evidence="8 10" id="KW-0456">Lyase</keyword>
<organism evidence="12 13">
    <name type="scientific">Parachaetomium inaequale</name>
    <dbReference type="NCBI Taxonomy" id="2588326"/>
    <lineage>
        <taxon>Eukaryota</taxon>
        <taxon>Fungi</taxon>
        <taxon>Dikarya</taxon>
        <taxon>Ascomycota</taxon>
        <taxon>Pezizomycotina</taxon>
        <taxon>Sordariomycetes</taxon>
        <taxon>Sordariomycetidae</taxon>
        <taxon>Sordariales</taxon>
        <taxon>Chaetomiaceae</taxon>
        <taxon>Parachaetomium</taxon>
    </lineage>
</organism>
<keyword evidence="6 11" id="KW-0732">Signal</keyword>
<dbReference type="SUPFAM" id="SSF51126">
    <property type="entry name" value="Pectin lyase-like"/>
    <property type="match status" value="1"/>
</dbReference>
<comment type="caution">
    <text evidence="12">The sequence shown here is derived from an EMBL/GenBank/DDBJ whole genome shotgun (WGS) entry which is preliminary data.</text>
</comment>
<evidence type="ECO:0000256" key="6">
    <source>
        <dbReference type="ARBA" id="ARBA00022729"/>
    </source>
</evidence>
<comment type="catalytic activity">
    <reaction evidence="1 10">
        <text>Eliminative cleavage of (1-&gt;4)-alpha-D-galacturonan to give oligosaccharides with 4-deoxy-alpha-D-galact-4-enuronosyl groups at their non-reducing ends.</text>
        <dbReference type="EC" id="4.2.2.2"/>
    </reaction>
</comment>
<evidence type="ECO:0000313" key="13">
    <source>
        <dbReference type="Proteomes" id="UP001303115"/>
    </source>
</evidence>
<gene>
    <name evidence="12" type="ORF">C8A01DRAFT_50043</name>
</gene>
<sequence>MHRYALLGFLPAALGCLDPNSNACASFMNANQATASAFCATFTQAAVKATTGLPAWATACGNKPSQISKECSCYFTAGGAAPTSASSVKVISSAKPTTMVTATTKVTAVASGVTTTLPKSSGATATSKPITVPAGQSYDGGMKNFDRSPRVCAEQEETGEDDAMFVLEDGATLSNVIIGPNQAEGVHCKGICTLVNVWFEDVCEDAITLKQASGTSNIIGGGAFHASDKVVQFNGFGTVSIKNFYINDYGKGVRSCGNCDVNGKARHVVMENVVAVDGGVLCGINTNYGDTCTITNSCQDKGKSCDMFTGNNNGDEPPKIGSGPDGKSCIVTGLTQTCSA</sequence>
<dbReference type="Pfam" id="PF03211">
    <property type="entry name" value="Pectate_lyase"/>
    <property type="match status" value="1"/>
</dbReference>
<dbReference type="InterPro" id="IPR012334">
    <property type="entry name" value="Pectin_lyas_fold"/>
</dbReference>
<name>A0AAN6PCA3_9PEZI</name>
<evidence type="ECO:0000313" key="12">
    <source>
        <dbReference type="EMBL" id="KAK4033362.1"/>
    </source>
</evidence>
<reference evidence="13" key="1">
    <citation type="journal article" date="2023" name="Mol. Phylogenet. Evol.">
        <title>Genome-scale phylogeny and comparative genomics of the fungal order Sordariales.</title>
        <authorList>
            <person name="Hensen N."/>
            <person name="Bonometti L."/>
            <person name="Westerberg I."/>
            <person name="Brannstrom I.O."/>
            <person name="Guillou S."/>
            <person name="Cros-Aarteil S."/>
            <person name="Calhoun S."/>
            <person name="Haridas S."/>
            <person name="Kuo A."/>
            <person name="Mondo S."/>
            <person name="Pangilinan J."/>
            <person name="Riley R."/>
            <person name="LaButti K."/>
            <person name="Andreopoulos B."/>
            <person name="Lipzen A."/>
            <person name="Chen C."/>
            <person name="Yan M."/>
            <person name="Daum C."/>
            <person name="Ng V."/>
            <person name="Clum A."/>
            <person name="Steindorff A."/>
            <person name="Ohm R.A."/>
            <person name="Martin F."/>
            <person name="Silar P."/>
            <person name="Natvig D.O."/>
            <person name="Lalanne C."/>
            <person name="Gautier V."/>
            <person name="Ament-Velasquez S.L."/>
            <person name="Kruys A."/>
            <person name="Hutchinson M.I."/>
            <person name="Powell A.J."/>
            <person name="Barry K."/>
            <person name="Miller A.N."/>
            <person name="Grigoriev I.V."/>
            <person name="Debuchy R."/>
            <person name="Gladieux P."/>
            <person name="Hiltunen Thoren M."/>
            <person name="Johannesson H."/>
        </authorList>
    </citation>
    <scope>NUCLEOTIDE SEQUENCE [LARGE SCALE GENOMIC DNA]</scope>
    <source>
        <strain evidence="13">CBS 284.82</strain>
    </source>
</reference>
<comment type="function">
    <text evidence="9 10">Pectinolytic enzyme consist of four classes of enzymes: pectin lyase, polygalacturonase, pectin methylesterase and rhamnogalacturonase. Among pectinolytic enzymes, pectin lyase is the most important in depolymerization of pectin, since it cleaves internal glycosidic bonds of highly methylated pectins. Favors pectate, the anion, over pectin, the methyl ester.</text>
</comment>
<dbReference type="GO" id="GO:0005576">
    <property type="term" value="C:extracellular region"/>
    <property type="evidence" value="ECO:0007669"/>
    <property type="project" value="UniProtKB-SubCell"/>
</dbReference>
<evidence type="ECO:0000256" key="2">
    <source>
        <dbReference type="ARBA" id="ARBA00001913"/>
    </source>
</evidence>
<dbReference type="AlphaFoldDB" id="A0AAN6PCA3"/>
<keyword evidence="13" id="KW-1185">Reference proteome</keyword>
<keyword evidence="5 10" id="KW-0964">Secreted</keyword>
<dbReference type="Proteomes" id="UP001303115">
    <property type="component" value="Unassembled WGS sequence"/>
</dbReference>
<dbReference type="GO" id="GO:0030570">
    <property type="term" value="F:pectate lyase activity"/>
    <property type="evidence" value="ECO:0007669"/>
    <property type="project" value="UniProtKB-UniRule"/>
</dbReference>
<dbReference type="EMBL" id="MU854535">
    <property type="protein sequence ID" value="KAK4033362.1"/>
    <property type="molecule type" value="Genomic_DNA"/>
</dbReference>
<evidence type="ECO:0000256" key="1">
    <source>
        <dbReference type="ARBA" id="ARBA00000695"/>
    </source>
</evidence>
<comment type="cofactor">
    <cofactor evidence="2 10">
        <name>Ca(2+)</name>
        <dbReference type="ChEBI" id="CHEBI:29108"/>
    </cofactor>
</comment>
<keyword evidence="7 10" id="KW-0106">Calcium</keyword>
<dbReference type="PANTHER" id="PTHR33407:SF9">
    <property type="entry name" value="PECTATE LYASE F-RELATED"/>
    <property type="match status" value="1"/>
</dbReference>
<evidence type="ECO:0000256" key="11">
    <source>
        <dbReference type="SAM" id="SignalP"/>
    </source>
</evidence>
<feature type="chain" id="PRO_5042828130" description="Pectate lyase" evidence="11">
    <location>
        <begin position="16"/>
        <end position="340"/>
    </location>
</feature>
<protein>
    <recommendedName>
        <fullName evidence="10">Pectate lyase</fullName>
        <ecNumber evidence="10">4.2.2.2</ecNumber>
    </recommendedName>
</protein>
<dbReference type="PANTHER" id="PTHR33407">
    <property type="entry name" value="PECTATE LYASE F-RELATED"/>
    <property type="match status" value="1"/>
</dbReference>
<dbReference type="InterPro" id="IPR004898">
    <property type="entry name" value="Pectate_lyase_PlyH/PlyE-like"/>
</dbReference>
<dbReference type="InterPro" id="IPR011050">
    <property type="entry name" value="Pectin_lyase_fold/virulence"/>
</dbReference>
<dbReference type="PROSITE" id="PS51257">
    <property type="entry name" value="PROKAR_LIPOPROTEIN"/>
    <property type="match status" value="1"/>
</dbReference>
<evidence type="ECO:0000256" key="9">
    <source>
        <dbReference type="ARBA" id="ARBA00025679"/>
    </source>
</evidence>
<evidence type="ECO:0000256" key="7">
    <source>
        <dbReference type="ARBA" id="ARBA00022837"/>
    </source>
</evidence>
<comment type="subcellular location">
    <subcellularLocation>
        <location evidence="3 10">Secreted</location>
    </subcellularLocation>
</comment>
<accession>A0AAN6PCA3</accession>
<evidence type="ECO:0000256" key="8">
    <source>
        <dbReference type="ARBA" id="ARBA00023239"/>
    </source>
</evidence>
<feature type="signal peptide" evidence="11">
    <location>
        <begin position="1"/>
        <end position="15"/>
    </location>
</feature>
<dbReference type="EC" id="4.2.2.2" evidence="10"/>
<dbReference type="Gene3D" id="2.160.20.10">
    <property type="entry name" value="Single-stranded right-handed beta-helix, Pectin lyase-like"/>
    <property type="match status" value="1"/>
</dbReference>
<evidence type="ECO:0000256" key="10">
    <source>
        <dbReference type="RuleBase" id="RU367009"/>
    </source>
</evidence>